<accession>A0ABQ9ICA5</accession>
<reference evidence="2 3" key="1">
    <citation type="submission" date="2023-02" db="EMBL/GenBank/DDBJ databases">
        <title>LHISI_Scaffold_Assembly.</title>
        <authorList>
            <person name="Stuart O.P."/>
            <person name="Cleave R."/>
            <person name="Magrath M.J.L."/>
            <person name="Mikheyev A.S."/>
        </authorList>
    </citation>
    <scope>NUCLEOTIDE SEQUENCE [LARGE SCALE GENOMIC DNA]</scope>
    <source>
        <strain evidence="2">Daus_M_001</strain>
        <tissue evidence="2">Leg muscle</tissue>
    </source>
</reference>
<feature type="region of interest" description="Disordered" evidence="1">
    <location>
        <begin position="102"/>
        <end position="121"/>
    </location>
</feature>
<gene>
    <name evidence="2" type="ORF">PR048_006905</name>
</gene>
<organism evidence="2 3">
    <name type="scientific">Dryococelus australis</name>
    <dbReference type="NCBI Taxonomy" id="614101"/>
    <lineage>
        <taxon>Eukaryota</taxon>
        <taxon>Metazoa</taxon>
        <taxon>Ecdysozoa</taxon>
        <taxon>Arthropoda</taxon>
        <taxon>Hexapoda</taxon>
        <taxon>Insecta</taxon>
        <taxon>Pterygota</taxon>
        <taxon>Neoptera</taxon>
        <taxon>Polyneoptera</taxon>
        <taxon>Phasmatodea</taxon>
        <taxon>Verophasmatodea</taxon>
        <taxon>Anareolatae</taxon>
        <taxon>Phasmatidae</taxon>
        <taxon>Eurycanthinae</taxon>
        <taxon>Dryococelus</taxon>
    </lineage>
</organism>
<evidence type="ECO:0000313" key="2">
    <source>
        <dbReference type="EMBL" id="KAJ8894290.1"/>
    </source>
</evidence>
<proteinExistence type="predicted"/>
<name>A0ABQ9ICA5_9NEOP</name>
<evidence type="ECO:0000256" key="1">
    <source>
        <dbReference type="SAM" id="MobiDB-lite"/>
    </source>
</evidence>
<evidence type="ECO:0000313" key="3">
    <source>
        <dbReference type="Proteomes" id="UP001159363"/>
    </source>
</evidence>
<comment type="caution">
    <text evidence="2">The sequence shown here is derived from an EMBL/GenBank/DDBJ whole genome shotgun (WGS) entry which is preliminary data.</text>
</comment>
<sequence>MDSASACVIRDPWFGPTHQQVSRVLELRFRFLFVREYRSHLDFRSPRFPEIASGECYDCSLAAGRGGFLPSYCFSASPLMTSLPTTLSPIYVLPAYLTGGETGDPRENPTISGIDRHDSHMRKSGTTSLHFDRALCSFHTPIDEDVSSKVSSVPELLGSGLFSFPLLQYILGFVDVATLELRLPFPDRCSLDSEQLLLAITGVAANSSPGLSSRNSMQAPYISLDDALSEPPNERGAVSGDRTHPFCVRPLKLVGRGKRDAPRLGLAYIGALFGLPITSNYLALDADLHSLYPGIELETPVVGRATVAERLACSPPTKVNRVQSLAGSLPNFRKWESCRTMTLVGGFFRGSPVSPALSFRRYSTLTSVTRIATLNSRKLTCLCGDACVWDSGNSSDRQAAAPSAACSTAVDQFVLVLCNLLCTHAHTAADTLRRLPKLNFDLNILNGLSEHFVTRVSCFCSPTDAVVSISTGVGVWGGWLVGGAQWRPVNIPARAPGRPAVLGTGPAEPLPCDVTDNAQKNKPRRASQESPIPLHEGVSEVVQFSSDGGRERMGRELLHAASSVTWFPSLQRQALGTTLPYTAPPPKKKNRLPLIKLREDYLLTSPYNPWCSDEQ</sequence>
<dbReference type="EMBL" id="JARBHB010000002">
    <property type="protein sequence ID" value="KAJ8894290.1"/>
    <property type="molecule type" value="Genomic_DNA"/>
</dbReference>
<protein>
    <submittedName>
        <fullName evidence="2">Uncharacterized protein</fullName>
    </submittedName>
</protein>
<dbReference type="Proteomes" id="UP001159363">
    <property type="component" value="Chromosome 2"/>
</dbReference>
<keyword evidence="3" id="KW-1185">Reference proteome</keyword>